<dbReference type="PANTHER" id="PTHR46567">
    <property type="entry name" value="MEDIATOR OF RNA POLYMERASE II TRANSCRIPTION SUBUNIT 12"/>
    <property type="match status" value="1"/>
</dbReference>
<accession>A0A4V1J125</accession>
<keyword evidence="3" id="KW-1185">Reference proteome</keyword>
<dbReference type="AlphaFoldDB" id="A0A4V1J125"/>
<evidence type="ECO:0000313" key="2">
    <source>
        <dbReference type="EMBL" id="RKP23579.1"/>
    </source>
</evidence>
<reference evidence="3" key="1">
    <citation type="journal article" date="2018" name="Nat. Microbiol.">
        <title>Leveraging single-cell genomics to expand the fungal tree of life.</title>
        <authorList>
            <person name="Ahrendt S.R."/>
            <person name="Quandt C.A."/>
            <person name="Ciobanu D."/>
            <person name="Clum A."/>
            <person name="Salamov A."/>
            <person name="Andreopoulos B."/>
            <person name="Cheng J.F."/>
            <person name="Woyke T."/>
            <person name="Pelin A."/>
            <person name="Henrissat B."/>
            <person name="Reynolds N.K."/>
            <person name="Benny G.L."/>
            <person name="Smith M.E."/>
            <person name="James T.Y."/>
            <person name="Grigoriev I.V."/>
        </authorList>
    </citation>
    <scope>NUCLEOTIDE SEQUENCE [LARGE SCALE GENOMIC DNA]</scope>
    <source>
        <strain evidence="3">Benny S71-1</strain>
    </source>
</reference>
<dbReference type="EMBL" id="KZ990852">
    <property type="protein sequence ID" value="RKP23579.1"/>
    <property type="molecule type" value="Genomic_DNA"/>
</dbReference>
<gene>
    <name evidence="2" type="ORF">SYNPS1DRAFT_30664</name>
</gene>
<name>A0A4V1J125_9FUNG</name>
<evidence type="ECO:0000256" key="1">
    <source>
        <dbReference type="SAM" id="MobiDB-lite"/>
    </source>
</evidence>
<evidence type="ECO:0000313" key="3">
    <source>
        <dbReference type="Proteomes" id="UP000278143"/>
    </source>
</evidence>
<dbReference type="Proteomes" id="UP000278143">
    <property type="component" value="Unassembled WGS sequence"/>
</dbReference>
<protein>
    <submittedName>
        <fullName evidence="2">Uncharacterized protein</fullName>
    </submittedName>
</protein>
<dbReference type="PANTHER" id="PTHR46567:SF1">
    <property type="entry name" value="MEDIATOR OF RNA POLYMERASE II TRANSCRIPTION SUBUNIT 12"/>
    <property type="match status" value="1"/>
</dbReference>
<proteinExistence type="predicted"/>
<sequence>MYMYGEKLLEALAHRQPPLVRAVWSIKVTSLADLDAGSTFTLSLELKNTLAQFLEAQLAELAGGPRSMNTPTMGYMTGRMVGNAFRPWQNEESRQRWTSRWWYSTRLAELLHNEGLVDQRHFLKWILDRLASSGLEQTVVLLPLVIALLEDIVRSRALSRLLIDALLNKLQLVFRLTDTEGSDRMCQMICIRWPDAIVQPKAWHRYEATLKRLPAMEATVVTATQQAPLWHTYLTRIERRNRAFTIRLKAPEQWTGRLLDALLVPTWRASAMQQWLDRAQKQRTMTVKQLCQWTMTGEDSDDCICMAAALLSKLRQTLAKAEQVELQAILVEFLEQSTADIARLVRFYDQLIQCRVFSYTRYLRRLVVCGTLQYSVSEAFSQRQMAILAALPFKDVQSPVANQRRVLLFGMNSTLDPEEEVIRTLMARLSDKLPYLTASTADSTDGPSAAVDGKGAEEEEESGRLRRTFTPVSAMTEPLVDDAAIDDELQLGLDEDTLSLLQGASRYCQVYITRHWLVPLVKQFVVKEVQIGLDNWRVITSPGSSLLNARQLATIITIMEWVQDSRTLVDLVLWVLDHTDDHLMNVLCIDTLLRHDACVVALQWQGKVFDMVAGKYARLGTKGGNFLMMNGLKRLIHHGYGTIDQVKAKLADPEFTLLVGHWLYGTMHDAND</sequence>
<organism evidence="2 3">
    <name type="scientific">Syncephalis pseudoplumigaleata</name>
    <dbReference type="NCBI Taxonomy" id="1712513"/>
    <lineage>
        <taxon>Eukaryota</taxon>
        <taxon>Fungi</taxon>
        <taxon>Fungi incertae sedis</taxon>
        <taxon>Zoopagomycota</taxon>
        <taxon>Zoopagomycotina</taxon>
        <taxon>Zoopagomycetes</taxon>
        <taxon>Zoopagales</taxon>
        <taxon>Piptocephalidaceae</taxon>
        <taxon>Syncephalis</taxon>
    </lineage>
</organism>
<dbReference type="OrthoDB" id="5594679at2759"/>
<feature type="region of interest" description="Disordered" evidence="1">
    <location>
        <begin position="438"/>
        <end position="462"/>
    </location>
</feature>